<dbReference type="EMBL" id="CP036274">
    <property type="protein sequence ID" value="QDU30495.1"/>
    <property type="molecule type" value="Genomic_DNA"/>
</dbReference>
<accession>A0A517YJU6</accession>
<feature type="chain" id="PRO_5021858321" evidence="1">
    <location>
        <begin position="25"/>
        <end position="201"/>
    </location>
</feature>
<feature type="signal peptide" evidence="1">
    <location>
        <begin position="1"/>
        <end position="24"/>
    </location>
</feature>
<keyword evidence="1" id="KW-0732">Signal</keyword>
<protein>
    <submittedName>
        <fullName evidence="2">Uncharacterized protein</fullName>
    </submittedName>
</protein>
<reference evidence="2 3" key="1">
    <citation type="submission" date="2019-02" db="EMBL/GenBank/DDBJ databases">
        <title>Deep-cultivation of Planctomycetes and their phenomic and genomic characterization uncovers novel biology.</title>
        <authorList>
            <person name="Wiegand S."/>
            <person name="Jogler M."/>
            <person name="Boedeker C."/>
            <person name="Pinto D."/>
            <person name="Vollmers J."/>
            <person name="Rivas-Marin E."/>
            <person name="Kohn T."/>
            <person name="Peeters S.H."/>
            <person name="Heuer A."/>
            <person name="Rast P."/>
            <person name="Oberbeckmann S."/>
            <person name="Bunk B."/>
            <person name="Jeske O."/>
            <person name="Meyerdierks A."/>
            <person name="Storesund J.E."/>
            <person name="Kallscheuer N."/>
            <person name="Luecker S."/>
            <person name="Lage O.M."/>
            <person name="Pohl T."/>
            <person name="Merkel B.J."/>
            <person name="Hornburger P."/>
            <person name="Mueller R.-W."/>
            <person name="Bruemmer F."/>
            <person name="Labrenz M."/>
            <person name="Spormann A.M."/>
            <person name="Op den Camp H."/>
            <person name="Overmann J."/>
            <person name="Amann R."/>
            <person name="Jetten M.S.M."/>
            <person name="Mascher T."/>
            <person name="Medema M.H."/>
            <person name="Devos D.P."/>
            <person name="Kaster A.-K."/>
            <person name="Ovreas L."/>
            <person name="Rohde M."/>
            <person name="Galperin M.Y."/>
            <person name="Jogler C."/>
        </authorList>
    </citation>
    <scope>NUCLEOTIDE SEQUENCE [LARGE SCALE GENOMIC DNA]</scope>
    <source>
        <strain evidence="2 3">ETA_A8</strain>
    </source>
</reference>
<dbReference type="Proteomes" id="UP000315017">
    <property type="component" value="Chromosome"/>
</dbReference>
<evidence type="ECO:0000313" key="3">
    <source>
        <dbReference type="Proteomes" id="UP000315017"/>
    </source>
</evidence>
<dbReference type="RefSeq" id="WP_145096061.1">
    <property type="nucleotide sequence ID" value="NZ_CP036274.1"/>
</dbReference>
<keyword evidence="3" id="KW-1185">Reference proteome</keyword>
<proteinExistence type="predicted"/>
<dbReference type="AlphaFoldDB" id="A0A517YJU6"/>
<sequence length="201" mass="22411" precursor="true">MSSIVSKSALAVATLFLVAPSANAEQFVLFDQTFTFTKEDADNSKPSKSHFYVKGDMLNPKRPKDWTAPVDYRNGTVHIRLEVIEKPAGDEPTTWSLCYIPNKGQKNGYGCTGTKVYKEKGVYEQDVSMKTFWQNDSIVWSEGIKQMDLVIKDNSGGGGHAHKRMDHEKFFPTKVRITMIQVAAGSKYDPTLVPSLTAKPD</sequence>
<name>A0A517YJU6_9BACT</name>
<evidence type="ECO:0000313" key="2">
    <source>
        <dbReference type="EMBL" id="QDU30495.1"/>
    </source>
</evidence>
<dbReference type="KEGG" id="aagg:ETAA8_56350"/>
<evidence type="ECO:0000256" key="1">
    <source>
        <dbReference type="SAM" id="SignalP"/>
    </source>
</evidence>
<gene>
    <name evidence="2" type="ORF">ETAA8_56350</name>
</gene>
<dbReference type="OrthoDB" id="271047at2"/>
<organism evidence="2 3">
    <name type="scientific">Anatilimnocola aggregata</name>
    <dbReference type="NCBI Taxonomy" id="2528021"/>
    <lineage>
        <taxon>Bacteria</taxon>
        <taxon>Pseudomonadati</taxon>
        <taxon>Planctomycetota</taxon>
        <taxon>Planctomycetia</taxon>
        <taxon>Pirellulales</taxon>
        <taxon>Pirellulaceae</taxon>
        <taxon>Anatilimnocola</taxon>
    </lineage>
</organism>